<dbReference type="KEGG" id="dmt:DESME_14930"/>
<protein>
    <submittedName>
        <fullName evidence="7">Uncharacterized protein</fullName>
    </submittedName>
</protein>
<dbReference type="Proteomes" id="UP000010847">
    <property type="component" value="Chromosome"/>
</dbReference>
<keyword evidence="3 6" id="KW-0812">Transmembrane</keyword>
<dbReference type="InterPro" id="IPR010343">
    <property type="entry name" value="ArAE_1"/>
</dbReference>
<dbReference type="STRING" id="871968.DESME_14930"/>
<keyword evidence="5 6" id="KW-0472">Membrane</keyword>
<evidence type="ECO:0000256" key="3">
    <source>
        <dbReference type="ARBA" id="ARBA00022692"/>
    </source>
</evidence>
<organism evidence="7 8">
    <name type="scientific">Desulfitobacterium metallireducens DSM 15288</name>
    <dbReference type="NCBI Taxonomy" id="871968"/>
    <lineage>
        <taxon>Bacteria</taxon>
        <taxon>Bacillati</taxon>
        <taxon>Bacillota</taxon>
        <taxon>Clostridia</taxon>
        <taxon>Eubacteriales</taxon>
        <taxon>Desulfitobacteriaceae</taxon>
        <taxon>Desulfitobacterium</taxon>
    </lineage>
</organism>
<proteinExistence type="predicted"/>
<dbReference type="RefSeq" id="WP_006716971.1">
    <property type="nucleotide sequence ID" value="NZ_CP007032.1"/>
</dbReference>
<evidence type="ECO:0000256" key="6">
    <source>
        <dbReference type="SAM" id="Phobius"/>
    </source>
</evidence>
<feature type="transmembrane region" description="Helical" evidence="6">
    <location>
        <begin position="97"/>
        <end position="115"/>
    </location>
</feature>
<dbReference type="PANTHER" id="PTHR40064:SF1">
    <property type="entry name" value="MEMBRANE PROTEIN"/>
    <property type="match status" value="1"/>
</dbReference>
<evidence type="ECO:0000256" key="2">
    <source>
        <dbReference type="ARBA" id="ARBA00022475"/>
    </source>
</evidence>
<feature type="transmembrane region" description="Helical" evidence="6">
    <location>
        <begin position="63"/>
        <end position="90"/>
    </location>
</feature>
<accession>W0EFB2</accession>
<keyword evidence="4 6" id="KW-1133">Transmembrane helix</keyword>
<evidence type="ECO:0000313" key="8">
    <source>
        <dbReference type="Proteomes" id="UP000010847"/>
    </source>
</evidence>
<name>W0EFB2_9FIRM</name>
<evidence type="ECO:0000313" key="7">
    <source>
        <dbReference type="EMBL" id="AHF08178.1"/>
    </source>
</evidence>
<keyword evidence="8" id="KW-1185">Reference proteome</keyword>
<dbReference type="EMBL" id="CP007032">
    <property type="protein sequence ID" value="AHF08178.1"/>
    <property type="molecule type" value="Genomic_DNA"/>
</dbReference>
<comment type="subcellular location">
    <subcellularLocation>
        <location evidence="1">Cell membrane</location>
        <topology evidence="1">Multi-pass membrane protein</topology>
    </subcellularLocation>
</comment>
<reference evidence="7 8" key="1">
    <citation type="submission" date="2013-12" db="EMBL/GenBank/DDBJ databases">
        <authorList>
            <consortium name="DOE Joint Genome Institute"/>
            <person name="Smidt H."/>
            <person name="Huntemann M."/>
            <person name="Han J."/>
            <person name="Chen A."/>
            <person name="Kyrpides N."/>
            <person name="Mavromatis K."/>
            <person name="Markowitz V."/>
            <person name="Palaniappan K."/>
            <person name="Ivanova N."/>
            <person name="Schaumberg A."/>
            <person name="Pati A."/>
            <person name="Liolios K."/>
            <person name="Nordberg H.P."/>
            <person name="Cantor M.N."/>
            <person name="Hua S.X."/>
            <person name="Woyke T."/>
        </authorList>
    </citation>
    <scope>NUCLEOTIDE SEQUENCE [LARGE SCALE GENOMIC DNA]</scope>
    <source>
        <strain evidence="8">DSM 15288</strain>
    </source>
</reference>
<dbReference type="PANTHER" id="PTHR40064">
    <property type="entry name" value="MEMBRANE PROTEIN-RELATED"/>
    <property type="match status" value="1"/>
</dbReference>
<dbReference type="GO" id="GO:0005886">
    <property type="term" value="C:plasma membrane"/>
    <property type="evidence" value="ECO:0007669"/>
    <property type="project" value="UniProtKB-SubCell"/>
</dbReference>
<dbReference type="InterPro" id="IPR052984">
    <property type="entry name" value="UPF0421"/>
</dbReference>
<dbReference type="OrthoDB" id="1653617at2"/>
<dbReference type="eggNOG" id="COG4129">
    <property type="taxonomic scope" value="Bacteria"/>
</dbReference>
<dbReference type="HOGENOM" id="CLU_823166_0_0_9"/>
<dbReference type="Pfam" id="PF06081">
    <property type="entry name" value="ArAE_1"/>
    <property type="match status" value="1"/>
</dbReference>
<evidence type="ECO:0000256" key="5">
    <source>
        <dbReference type="ARBA" id="ARBA00023136"/>
    </source>
</evidence>
<keyword evidence="2" id="KW-1003">Cell membrane</keyword>
<dbReference type="AlphaFoldDB" id="W0EFB2"/>
<evidence type="ECO:0000256" key="4">
    <source>
        <dbReference type="ARBA" id="ARBA00022989"/>
    </source>
</evidence>
<sequence length="330" mass="37507">MKFGWRIVKTGVAVCLCVFIAQLLHMEYPFYSAIATVIALQATMADSFKQGVNRLKGTFVGAVFGYLFALVAINNPLWIGLGIIVTFAVLNYMRWNASMQIASVVFIAITLNIMGEPLNYAFNRFIDTALGISIAFMVNWLIFPPKYKEQVENTFDEARDQVIKIYRHVFRAVLDSEKTVRKESIQNLNDTISHAKKLVTLSGKENLRGKTDETFRLSYVEPLKRLERMSFAVEQILALRKGWIRPFSAELERDLTKLLSESFYLLSLIMDPKASVAPSIYLETTEHITLIHNRIETDPSYSGSNKGYLLELLHWVEEITKGASGCLRID</sequence>
<evidence type="ECO:0000256" key="1">
    <source>
        <dbReference type="ARBA" id="ARBA00004651"/>
    </source>
</evidence>
<feature type="transmembrane region" description="Helical" evidence="6">
    <location>
        <begin position="121"/>
        <end position="143"/>
    </location>
</feature>
<gene>
    <name evidence="7" type="ORF">DESME_14930</name>
</gene>